<dbReference type="InterPro" id="IPR055475">
    <property type="entry name" value="DUF7047"/>
</dbReference>
<organism evidence="2 3">
    <name type="scientific">Chionoecetes opilio</name>
    <name type="common">Atlantic snow crab</name>
    <name type="synonym">Cancer opilio</name>
    <dbReference type="NCBI Taxonomy" id="41210"/>
    <lineage>
        <taxon>Eukaryota</taxon>
        <taxon>Metazoa</taxon>
        <taxon>Ecdysozoa</taxon>
        <taxon>Arthropoda</taxon>
        <taxon>Crustacea</taxon>
        <taxon>Multicrustacea</taxon>
        <taxon>Malacostraca</taxon>
        <taxon>Eumalacostraca</taxon>
        <taxon>Eucarida</taxon>
        <taxon>Decapoda</taxon>
        <taxon>Pleocyemata</taxon>
        <taxon>Brachyura</taxon>
        <taxon>Eubrachyura</taxon>
        <taxon>Majoidea</taxon>
        <taxon>Majidae</taxon>
        <taxon>Chionoecetes</taxon>
    </lineage>
</organism>
<evidence type="ECO:0000313" key="2">
    <source>
        <dbReference type="EMBL" id="KAG0718053.1"/>
    </source>
</evidence>
<dbReference type="CDD" id="cd00303">
    <property type="entry name" value="retropepsin_like"/>
    <property type="match status" value="1"/>
</dbReference>
<name>A0A8J5C992_CHIOP</name>
<gene>
    <name evidence="2" type="ORF">GWK47_053227</name>
</gene>
<reference evidence="2" key="1">
    <citation type="submission" date="2020-07" db="EMBL/GenBank/DDBJ databases">
        <title>The High-quality genome of the commercially important snow crab, Chionoecetes opilio.</title>
        <authorList>
            <person name="Jeong J.-H."/>
            <person name="Ryu S."/>
        </authorList>
    </citation>
    <scope>NUCLEOTIDE SEQUENCE</scope>
    <source>
        <strain evidence="2">MADBK_172401_WGS</strain>
        <tissue evidence="2">Digestive gland</tissue>
    </source>
</reference>
<protein>
    <recommendedName>
        <fullName evidence="1">DUF7047 domain-containing protein</fullName>
    </recommendedName>
</protein>
<dbReference type="EMBL" id="JACEEZ010016727">
    <property type="protein sequence ID" value="KAG0718053.1"/>
    <property type="molecule type" value="Genomic_DNA"/>
</dbReference>
<dbReference type="InterPro" id="IPR021109">
    <property type="entry name" value="Peptidase_aspartic_dom_sf"/>
</dbReference>
<comment type="caution">
    <text evidence="2">The sequence shown here is derived from an EMBL/GenBank/DDBJ whole genome shotgun (WGS) entry which is preliminary data.</text>
</comment>
<evidence type="ECO:0000313" key="3">
    <source>
        <dbReference type="Proteomes" id="UP000770661"/>
    </source>
</evidence>
<evidence type="ECO:0000259" key="1">
    <source>
        <dbReference type="Pfam" id="PF23088"/>
    </source>
</evidence>
<dbReference type="Gene3D" id="2.40.70.10">
    <property type="entry name" value="Acid Proteases"/>
    <property type="match status" value="1"/>
</dbReference>
<sequence length="408" mass="45099">MWVNGVLTTALVDTGSSRCIAHVSCCSSWKQEVVSVLTVSGKEHFCKGTRIVRLHLRNGASAEVDVLVVDSTLLGFSFILGMNGIVALGGATVSVERLVRFGKEDTTVCAAAATVIGVDEQDFSAAYDAATNSWTAMWKWSQGVEPGVLQNQIEEYSVPREARLVYEKELEKWIADGWLVSYEKDDSVVKEGTSAYIDDILVNEDVVTTSRVEQHLARYGLTSKTPARVADGARVLGLRVWGERGSLHWKRDNKVGEVPSRLTRRSVFSYCGRLLGHFPVCGWLRVAVAFIKRKINHLTSSWDEVVIDDQLKAIIEETANEVRKNDPVRGRWDVKGSKARVWVDASSLTLGVMIEAEGCIIEDASWLRKDDASHINMAELDAVVKGLNLALAWQIKEVELLTDSSTVF</sequence>
<proteinExistence type="predicted"/>
<feature type="domain" description="DUF7047" evidence="1">
    <location>
        <begin position="263"/>
        <end position="324"/>
    </location>
</feature>
<dbReference type="OrthoDB" id="6376096at2759"/>
<dbReference type="Pfam" id="PF23088">
    <property type="entry name" value="DUF7047"/>
    <property type="match status" value="1"/>
</dbReference>
<accession>A0A8J5C992</accession>
<keyword evidence="3" id="KW-1185">Reference proteome</keyword>
<dbReference type="AlphaFoldDB" id="A0A8J5C992"/>
<dbReference type="Proteomes" id="UP000770661">
    <property type="component" value="Unassembled WGS sequence"/>
</dbReference>